<gene>
    <name evidence="5" type="ORF">PV04_06234</name>
</gene>
<dbReference type="Gene3D" id="1.10.10.10">
    <property type="entry name" value="Winged helix-like DNA-binding domain superfamily/Winged helix DNA-binding domain"/>
    <property type="match status" value="2"/>
</dbReference>
<dbReference type="PROSITE" id="PS50132">
    <property type="entry name" value="RGS"/>
    <property type="match status" value="1"/>
</dbReference>
<dbReference type="InterPro" id="IPR058855">
    <property type="entry name" value="RGS1/SST2-like_Fungal-DR"/>
</dbReference>
<evidence type="ECO:0000259" key="4">
    <source>
        <dbReference type="PROSITE" id="PS50186"/>
    </source>
</evidence>
<dbReference type="AlphaFoldDB" id="A0A0D2G4H6"/>
<proteinExistence type="predicted"/>
<dbReference type="CDD" id="cd08708">
    <property type="entry name" value="RGS_FLBA"/>
    <property type="match status" value="1"/>
</dbReference>
<evidence type="ECO:0008006" key="7">
    <source>
        <dbReference type="Google" id="ProtNLM"/>
    </source>
</evidence>
<dbReference type="PRINTS" id="PR01301">
    <property type="entry name" value="RGSPROTEIN"/>
</dbReference>
<dbReference type="PANTHER" id="PTHR10845:SF192">
    <property type="entry name" value="DOUBLE HIT, ISOFORM B"/>
    <property type="match status" value="1"/>
</dbReference>
<feature type="region of interest" description="Disordered" evidence="2">
    <location>
        <begin position="26"/>
        <end position="68"/>
    </location>
</feature>
<feature type="region of interest" description="Disordered" evidence="2">
    <location>
        <begin position="86"/>
        <end position="168"/>
    </location>
</feature>
<evidence type="ECO:0000256" key="2">
    <source>
        <dbReference type="SAM" id="MobiDB-lite"/>
    </source>
</evidence>
<feature type="compositionally biased region" description="Polar residues" evidence="2">
    <location>
        <begin position="26"/>
        <end position="43"/>
    </location>
</feature>
<dbReference type="GO" id="GO:0035556">
    <property type="term" value="P:intracellular signal transduction"/>
    <property type="evidence" value="ECO:0007669"/>
    <property type="project" value="InterPro"/>
</dbReference>
<dbReference type="Pfam" id="PF25889">
    <property type="entry name" value="WHD_Fungal_DR"/>
    <property type="match status" value="1"/>
</dbReference>
<dbReference type="InterPro" id="IPR000591">
    <property type="entry name" value="DEP_dom"/>
</dbReference>
<evidence type="ECO:0000313" key="5">
    <source>
        <dbReference type="EMBL" id="KIW66954.1"/>
    </source>
</evidence>
<reference evidence="5 6" key="1">
    <citation type="submission" date="2015-01" db="EMBL/GenBank/DDBJ databases">
        <title>The Genome Sequence of Capronia semiimmersa CBS27337.</title>
        <authorList>
            <consortium name="The Broad Institute Genomics Platform"/>
            <person name="Cuomo C."/>
            <person name="de Hoog S."/>
            <person name="Gorbushina A."/>
            <person name="Stielow B."/>
            <person name="Teixiera M."/>
            <person name="Abouelleil A."/>
            <person name="Chapman S.B."/>
            <person name="Priest M."/>
            <person name="Young S.K."/>
            <person name="Wortman J."/>
            <person name="Nusbaum C."/>
            <person name="Birren B."/>
        </authorList>
    </citation>
    <scope>NUCLEOTIDE SEQUENCE [LARGE SCALE GENOMIC DNA]</scope>
    <source>
        <strain evidence="5 6">CBS 27337</strain>
    </source>
</reference>
<dbReference type="Pfam" id="PF00610">
    <property type="entry name" value="DEP"/>
    <property type="match status" value="1"/>
</dbReference>
<dbReference type="InterPro" id="IPR036305">
    <property type="entry name" value="RGS_sf"/>
</dbReference>
<dbReference type="STRING" id="5601.A0A0D2G4H6"/>
<dbReference type="Pfam" id="PF00615">
    <property type="entry name" value="RGS"/>
    <property type="match status" value="1"/>
</dbReference>
<feature type="region of interest" description="Disordered" evidence="2">
    <location>
        <begin position="653"/>
        <end position="672"/>
    </location>
</feature>
<dbReference type="HOGENOM" id="CLU_013365_0_1_1"/>
<evidence type="ECO:0000259" key="3">
    <source>
        <dbReference type="PROSITE" id="PS50132"/>
    </source>
</evidence>
<dbReference type="SMART" id="SM00049">
    <property type="entry name" value="DEP"/>
    <property type="match status" value="2"/>
</dbReference>
<sequence>MSEPNDVTVDEPMTSATPPNLLAQVVSSGTAQDSPTISTSSRTDFIRTPHHHHSGSTSLTQSKSRRSLASLAREKTSSAFANLASLGTSSTPSLRSATSSGSLSKQTATPGGLRPTLPRSPTSPEVHAAAQSRRTSGVPVLASQDLRNSIATAPSMPNPDRKDGKMHQTSSKILRMTDDERPFTRDFQDLFATLITSLPLTPHRVRFSRVEETFLSEEAITNLGSLKFSQSNRIPDPKNPSRWVVTTTTTTFSMAKEMARSVCQRFVDARLIESAESKANTAFVTKGGVWQLTPKGSATLYRFCSRNGINARHIEPILRRSQMQMVSLERDPATDKLVQDRPTIEIIFRRFMGSEGPNLKSSTSLSDSDSVSEYATGLVGIKMAKERRVLDKLVNNTFTGKAASDWLLDCCTTIDRRETYEMAELFVKWQLMVPVVEDRAYVRANPMATYFQPTKHAVYTITERGQRVCGWLARPPSIDSEDSRDIKDPKSRLAKDSNVNRLNVILQDAALRLLFKEFLRQSLCEENLQFYFDVSDFTSNYRDLEKSGKLERPEAVRETLAAAYGLYNSFLASGAPSELNIDHSLRNRLDSRMIRTNTDEESMRGGLEEVVELFELAQNVVFKLMASDSVPKFLRDPRHAAVLRDHEIDLIGSNRTLSPGPERTISRSNTRS</sequence>
<dbReference type="GO" id="GO:0009968">
    <property type="term" value="P:negative regulation of signal transduction"/>
    <property type="evidence" value="ECO:0007669"/>
    <property type="project" value="UniProtKB-KW"/>
</dbReference>
<accession>A0A0D2G4H6</accession>
<dbReference type="PROSITE" id="PS50186">
    <property type="entry name" value="DEP"/>
    <property type="match status" value="1"/>
</dbReference>
<dbReference type="Proteomes" id="UP000054266">
    <property type="component" value="Unassembled WGS sequence"/>
</dbReference>
<dbReference type="SUPFAM" id="SSF48097">
    <property type="entry name" value="Regulator of G-protein signaling, RGS"/>
    <property type="match status" value="1"/>
</dbReference>
<dbReference type="CDD" id="cd04450">
    <property type="entry name" value="DEP_RGS7-like"/>
    <property type="match status" value="1"/>
</dbReference>
<evidence type="ECO:0000313" key="6">
    <source>
        <dbReference type="Proteomes" id="UP000054266"/>
    </source>
</evidence>
<feature type="compositionally biased region" description="Low complexity" evidence="2">
    <location>
        <begin position="88"/>
        <end position="104"/>
    </location>
</feature>
<protein>
    <recommendedName>
        <fullName evidence="7">RGS domain-containing protein</fullName>
    </recommendedName>
</protein>
<name>A0A0D2G4H6_9EURO</name>
<feature type="domain" description="DEP" evidence="4">
    <location>
        <begin position="377"/>
        <end position="463"/>
    </location>
</feature>
<dbReference type="InterPro" id="IPR036390">
    <property type="entry name" value="WH_DNA-bd_sf"/>
</dbReference>
<dbReference type="EMBL" id="KN846959">
    <property type="protein sequence ID" value="KIW66954.1"/>
    <property type="molecule type" value="Genomic_DNA"/>
</dbReference>
<evidence type="ECO:0000256" key="1">
    <source>
        <dbReference type="ARBA" id="ARBA00022700"/>
    </source>
</evidence>
<dbReference type="PANTHER" id="PTHR10845">
    <property type="entry name" value="REGULATOR OF G PROTEIN SIGNALING"/>
    <property type="match status" value="1"/>
</dbReference>
<keyword evidence="6" id="KW-1185">Reference proteome</keyword>
<dbReference type="InterPro" id="IPR036388">
    <property type="entry name" value="WH-like_DNA-bd_sf"/>
</dbReference>
<feature type="domain" description="RGS" evidence="3">
    <location>
        <begin position="501"/>
        <end position="643"/>
    </location>
</feature>
<dbReference type="InterPro" id="IPR016137">
    <property type="entry name" value="RGS"/>
</dbReference>
<dbReference type="InterPro" id="IPR044926">
    <property type="entry name" value="RGS_subdomain_2"/>
</dbReference>
<dbReference type="Gene3D" id="1.10.167.10">
    <property type="entry name" value="Regulator of G-protein Signalling 4, domain 2"/>
    <property type="match status" value="1"/>
</dbReference>
<dbReference type="SUPFAM" id="SSF46785">
    <property type="entry name" value="Winged helix' DNA-binding domain"/>
    <property type="match status" value="2"/>
</dbReference>
<keyword evidence="1" id="KW-0734">Signal transduction inhibitor</keyword>
<dbReference type="SMART" id="SM00315">
    <property type="entry name" value="RGS"/>
    <property type="match status" value="1"/>
</dbReference>
<organism evidence="5 6">
    <name type="scientific">Phialophora macrospora</name>
    <dbReference type="NCBI Taxonomy" id="1851006"/>
    <lineage>
        <taxon>Eukaryota</taxon>
        <taxon>Fungi</taxon>
        <taxon>Dikarya</taxon>
        <taxon>Ascomycota</taxon>
        <taxon>Pezizomycotina</taxon>
        <taxon>Eurotiomycetes</taxon>
        <taxon>Chaetothyriomycetidae</taxon>
        <taxon>Chaetothyriales</taxon>
        <taxon>Herpotrichiellaceae</taxon>
        <taxon>Phialophora</taxon>
    </lineage>
</organism>